<reference evidence="2" key="1">
    <citation type="journal article" date="2023" name="G3 (Bethesda)">
        <title>Genome assembly and association tests identify interacting loci associated with vigor, precocity, and sex in interspecific pistachio rootstocks.</title>
        <authorList>
            <person name="Palmer W."/>
            <person name="Jacygrad E."/>
            <person name="Sagayaradj S."/>
            <person name="Cavanaugh K."/>
            <person name="Han R."/>
            <person name="Bertier L."/>
            <person name="Beede B."/>
            <person name="Kafkas S."/>
            <person name="Golino D."/>
            <person name="Preece J."/>
            <person name="Michelmore R."/>
        </authorList>
    </citation>
    <scope>NUCLEOTIDE SEQUENCE [LARGE SCALE GENOMIC DNA]</scope>
</reference>
<proteinExistence type="predicted"/>
<keyword evidence="2" id="KW-1185">Reference proteome</keyword>
<sequence length="198" mass="22320">MGESIILYGFAAAKQPKAIKQFLEQILGEGTVTNVVVQQQEGLRGYAMVHFTTTEVVDTIKSLADERLWYGNSYLKDQNMGEGPKPSHLKHRIKDIYSKDVPNQTFFRDDIDVQWIHEVDFTPSSCIGQSTALCLELPTSGYLSDFQKDFVYYKETAGKLVGERGSTSSCYSDHVPIWLRESIPKVQHGCKTSYVACH</sequence>
<comment type="caution">
    <text evidence="1">The sequence shown here is derived from an EMBL/GenBank/DDBJ whole genome shotgun (WGS) entry which is preliminary data.</text>
</comment>
<evidence type="ECO:0000313" key="2">
    <source>
        <dbReference type="Proteomes" id="UP001164250"/>
    </source>
</evidence>
<gene>
    <name evidence="1" type="ORF">Patl1_15570</name>
</gene>
<protein>
    <submittedName>
        <fullName evidence="1">Uncharacterized protein</fullName>
    </submittedName>
</protein>
<name>A0ACC1B5T6_9ROSI</name>
<dbReference type="Proteomes" id="UP001164250">
    <property type="component" value="Chromosome 6"/>
</dbReference>
<accession>A0ACC1B5T6</accession>
<evidence type="ECO:0000313" key="1">
    <source>
        <dbReference type="EMBL" id="KAJ0094285.1"/>
    </source>
</evidence>
<organism evidence="1 2">
    <name type="scientific">Pistacia atlantica</name>
    <dbReference type="NCBI Taxonomy" id="434234"/>
    <lineage>
        <taxon>Eukaryota</taxon>
        <taxon>Viridiplantae</taxon>
        <taxon>Streptophyta</taxon>
        <taxon>Embryophyta</taxon>
        <taxon>Tracheophyta</taxon>
        <taxon>Spermatophyta</taxon>
        <taxon>Magnoliopsida</taxon>
        <taxon>eudicotyledons</taxon>
        <taxon>Gunneridae</taxon>
        <taxon>Pentapetalae</taxon>
        <taxon>rosids</taxon>
        <taxon>malvids</taxon>
        <taxon>Sapindales</taxon>
        <taxon>Anacardiaceae</taxon>
        <taxon>Pistacia</taxon>
    </lineage>
</organism>
<dbReference type="EMBL" id="CM047902">
    <property type="protein sequence ID" value="KAJ0094285.1"/>
    <property type="molecule type" value="Genomic_DNA"/>
</dbReference>